<comment type="caution">
    <text evidence="3">The sequence shown here is derived from an EMBL/GenBank/DDBJ whole genome shotgun (WGS) entry which is preliminary data.</text>
</comment>
<feature type="region of interest" description="Disordered" evidence="1">
    <location>
        <begin position="70"/>
        <end position="131"/>
    </location>
</feature>
<dbReference type="InterPro" id="IPR051675">
    <property type="entry name" value="Endo/Exo/Phosphatase_dom_1"/>
</dbReference>
<evidence type="ECO:0000313" key="3">
    <source>
        <dbReference type="EMBL" id="MBB3151158.1"/>
    </source>
</evidence>
<dbReference type="InterPro" id="IPR003583">
    <property type="entry name" value="Hlx-hairpin-Hlx_DNA-bd_motif"/>
</dbReference>
<gene>
    <name evidence="3" type="ORF">FHS16_001201</name>
</gene>
<dbReference type="GO" id="GO:0015627">
    <property type="term" value="C:type II protein secretion system complex"/>
    <property type="evidence" value="ECO:0007669"/>
    <property type="project" value="TreeGrafter"/>
</dbReference>
<organism evidence="3 4">
    <name type="scientific">Paenibacillus endophyticus</name>
    <dbReference type="NCBI Taxonomy" id="1294268"/>
    <lineage>
        <taxon>Bacteria</taxon>
        <taxon>Bacillati</taxon>
        <taxon>Bacillota</taxon>
        <taxon>Bacilli</taxon>
        <taxon>Bacillales</taxon>
        <taxon>Paenibacillaceae</taxon>
        <taxon>Paenibacillus</taxon>
    </lineage>
</organism>
<keyword evidence="4" id="KW-1185">Reference proteome</keyword>
<evidence type="ECO:0000313" key="4">
    <source>
        <dbReference type="Proteomes" id="UP000518605"/>
    </source>
</evidence>
<dbReference type="EMBL" id="JACHXW010000003">
    <property type="protein sequence ID" value="MBB3151158.1"/>
    <property type="molecule type" value="Genomic_DNA"/>
</dbReference>
<dbReference type="PANTHER" id="PTHR21180">
    <property type="entry name" value="ENDONUCLEASE/EXONUCLEASE/PHOSPHATASE FAMILY DOMAIN-CONTAINING PROTEIN 1"/>
    <property type="match status" value="1"/>
</dbReference>
<feature type="compositionally biased region" description="Low complexity" evidence="1">
    <location>
        <begin position="109"/>
        <end position="120"/>
    </location>
</feature>
<feature type="domain" description="Helix-hairpin-helix DNA-binding motif class 1" evidence="2">
    <location>
        <begin position="137"/>
        <end position="156"/>
    </location>
</feature>
<dbReference type="AlphaFoldDB" id="A0A7W5C4S3"/>
<feature type="domain" description="Helix-hairpin-helix DNA-binding motif class 1" evidence="2">
    <location>
        <begin position="167"/>
        <end position="186"/>
    </location>
</feature>
<sequence>MMKSGASLLSNKRLLLASVLIVTAVILLCASLIEPKRTAAGEWLPLNEEVANALSELDNKDERHIEIAADAVSEPYKKEPDPSGNASGQTEPTGVEKAVTDSTDDAEPKGNNNNLSLGKSGNDEDADKLDINRASASELDALKGIGPAKAEAIVEDRQKNGKFTSIEDLLRVKGIGEKLLHAMEDSIVARP</sequence>
<dbReference type="SUPFAM" id="SSF47781">
    <property type="entry name" value="RuvA domain 2-like"/>
    <property type="match status" value="1"/>
</dbReference>
<evidence type="ECO:0000256" key="1">
    <source>
        <dbReference type="SAM" id="MobiDB-lite"/>
    </source>
</evidence>
<dbReference type="NCBIfam" id="TIGR00426">
    <property type="entry name" value="competence protein ComEA helix-hairpin-helix repeat region"/>
    <property type="match status" value="1"/>
</dbReference>
<dbReference type="GO" id="GO:0006281">
    <property type="term" value="P:DNA repair"/>
    <property type="evidence" value="ECO:0007669"/>
    <property type="project" value="InterPro"/>
</dbReference>
<dbReference type="PANTHER" id="PTHR21180:SF32">
    <property type="entry name" value="ENDONUCLEASE_EXONUCLEASE_PHOSPHATASE FAMILY DOMAIN-CONTAINING PROTEIN 1"/>
    <property type="match status" value="1"/>
</dbReference>
<dbReference type="GO" id="GO:0015628">
    <property type="term" value="P:protein secretion by the type II secretion system"/>
    <property type="evidence" value="ECO:0007669"/>
    <property type="project" value="TreeGrafter"/>
</dbReference>
<proteinExistence type="predicted"/>
<dbReference type="Pfam" id="PF12836">
    <property type="entry name" value="HHH_3"/>
    <property type="match status" value="1"/>
</dbReference>
<dbReference type="InterPro" id="IPR004509">
    <property type="entry name" value="Competence_ComEA_HhH"/>
</dbReference>
<dbReference type="SMART" id="SM00278">
    <property type="entry name" value="HhH1"/>
    <property type="match status" value="2"/>
</dbReference>
<dbReference type="GO" id="GO:0003677">
    <property type="term" value="F:DNA binding"/>
    <property type="evidence" value="ECO:0007669"/>
    <property type="project" value="InterPro"/>
</dbReference>
<dbReference type="InterPro" id="IPR010994">
    <property type="entry name" value="RuvA_2-like"/>
</dbReference>
<reference evidence="3 4" key="1">
    <citation type="submission" date="2020-08" db="EMBL/GenBank/DDBJ databases">
        <title>Genomic Encyclopedia of Type Strains, Phase III (KMG-III): the genomes of soil and plant-associated and newly described type strains.</title>
        <authorList>
            <person name="Whitman W."/>
        </authorList>
    </citation>
    <scope>NUCLEOTIDE SEQUENCE [LARGE SCALE GENOMIC DNA]</scope>
    <source>
        <strain evidence="3 4">CECT 8234</strain>
    </source>
</reference>
<dbReference type="Gene3D" id="1.10.150.280">
    <property type="entry name" value="AF1531-like domain"/>
    <property type="match status" value="1"/>
</dbReference>
<name>A0A7W5C4S3_9BACL</name>
<dbReference type="RefSeq" id="WP_183559884.1">
    <property type="nucleotide sequence ID" value="NZ_CBCSLB010000002.1"/>
</dbReference>
<evidence type="ECO:0000259" key="2">
    <source>
        <dbReference type="SMART" id="SM00278"/>
    </source>
</evidence>
<accession>A0A7W5C4S3</accession>
<dbReference type="Proteomes" id="UP000518605">
    <property type="component" value="Unassembled WGS sequence"/>
</dbReference>
<protein>
    <submittedName>
        <fullName evidence="3">Competence protein ComEA</fullName>
    </submittedName>
</protein>